<comment type="caution">
    <text evidence="2">The sequence shown here is derived from an EMBL/GenBank/DDBJ whole genome shotgun (WGS) entry which is preliminary data.</text>
</comment>
<dbReference type="PANTHER" id="PTHR34598:SF3">
    <property type="entry name" value="OXIDOREDUCTASE AN1597"/>
    <property type="match status" value="1"/>
</dbReference>
<evidence type="ECO:0000313" key="2">
    <source>
        <dbReference type="EMBL" id="KAK8132384.1"/>
    </source>
</evidence>
<name>A0AAW0RC84_9PEZI</name>
<keyword evidence="3" id="KW-1185">Reference proteome</keyword>
<gene>
    <name evidence="2" type="ORF">PG999_000557</name>
</gene>
<reference evidence="2 3" key="1">
    <citation type="submission" date="2023-01" db="EMBL/GenBank/DDBJ databases">
        <title>Analysis of 21 Apiospora genomes using comparative genomics revels a genus with tremendous synthesis potential of carbohydrate active enzymes and secondary metabolites.</title>
        <authorList>
            <person name="Sorensen T."/>
        </authorList>
    </citation>
    <scope>NUCLEOTIDE SEQUENCE [LARGE SCALE GENOMIC DNA]</scope>
    <source>
        <strain evidence="2 3">CBS 117206</strain>
    </source>
</reference>
<sequence length="302" mass="34198">MNKPTVGRALRGAHFNELEVDKVYVSLAFLRDLKIYEVEKPYHLTLNKDREADAVITNIAHDVYENIEAMNIRGNEGALHLDIHGSELAKHKTSMNTKDFGKPDAAEKYAAEIRSFLTDYLGARDVRLMHYKVRDRDLSTGQDLKKDNGTRGRPIPGVHIDASAEGALRRIQLQWPSQVEELVKGRFQILNIWRPLTSSLKHWPMAFCDVRSIDPGDLVLADQISPGFQGENTLLYFNPRHRFHYVSDQSQDEVWIFKQYDSLMGVAGGCPHTSFHLEAESTTHTADQSVEVAIGPYLIRGS</sequence>
<dbReference type="NCBIfam" id="NF041278">
    <property type="entry name" value="CmcJ_NvfI_EfuI"/>
    <property type="match status" value="1"/>
</dbReference>
<dbReference type="EMBL" id="JAQQWP010000001">
    <property type="protein sequence ID" value="KAK8132384.1"/>
    <property type="molecule type" value="Genomic_DNA"/>
</dbReference>
<dbReference type="GO" id="GO:0016491">
    <property type="term" value="F:oxidoreductase activity"/>
    <property type="evidence" value="ECO:0007669"/>
    <property type="project" value="InterPro"/>
</dbReference>
<comment type="similarity">
    <text evidence="1">Belongs to the asaB hydroxylase/desaturase family.</text>
</comment>
<dbReference type="Proteomes" id="UP001392437">
    <property type="component" value="Unassembled WGS sequence"/>
</dbReference>
<accession>A0AAW0RC84</accession>
<evidence type="ECO:0000256" key="1">
    <source>
        <dbReference type="ARBA" id="ARBA00023604"/>
    </source>
</evidence>
<evidence type="ECO:0000313" key="3">
    <source>
        <dbReference type="Proteomes" id="UP001392437"/>
    </source>
</evidence>
<organism evidence="2 3">
    <name type="scientific">Apiospora kogelbergensis</name>
    <dbReference type="NCBI Taxonomy" id="1337665"/>
    <lineage>
        <taxon>Eukaryota</taxon>
        <taxon>Fungi</taxon>
        <taxon>Dikarya</taxon>
        <taxon>Ascomycota</taxon>
        <taxon>Pezizomycotina</taxon>
        <taxon>Sordariomycetes</taxon>
        <taxon>Xylariomycetidae</taxon>
        <taxon>Amphisphaeriales</taxon>
        <taxon>Apiosporaceae</taxon>
        <taxon>Apiospora</taxon>
    </lineage>
</organism>
<dbReference type="InterPro" id="IPR044053">
    <property type="entry name" value="AsaB-like"/>
</dbReference>
<protein>
    <recommendedName>
        <fullName evidence="4">Methyltransferase</fullName>
    </recommendedName>
</protein>
<dbReference type="AlphaFoldDB" id="A0AAW0RC84"/>
<dbReference type="PANTHER" id="PTHR34598">
    <property type="entry name" value="BLL6449 PROTEIN"/>
    <property type="match status" value="1"/>
</dbReference>
<evidence type="ECO:0008006" key="4">
    <source>
        <dbReference type="Google" id="ProtNLM"/>
    </source>
</evidence>
<proteinExistence type="inferred from homology"/>